<evidence type="ECO:0000259" key="13">
    <source>
        <dbReference type="PROSITE" id="PS50076"/>
    </source>
</evidence>
<keyword evidence="8 11" id="KW-0143">Chaperone</keyword>
<feature type="zinc finger region" description="CR-type" evidence="12">
    <location>
        <begin position="134"/>
        <end position="212"/>
    </location>
</feature>
<dbReference type="AlphaFoldDB" id="A0A517PVD6"/>
<evidence type="ECO:0000256" key="7">
    <source>
        <dbReference type="ARBA" id="ARBA00023016"/>
    </source>
</evidence>
<comment type="function">
    <text evidence="11">Participates actively in the response to hyperosmotic and heat shock by preventing the aggregation of stress-denatured proteins and by disaggregating proteins, also in an autonomous, DnaK-independent fashion. Unfolded proteins bind initially to DnaJ; upon interaction with the DnaJ-bound protein, DnaK hydrolyzes its bound ATP, resulting in the formation of a stable complex. GrpE releases ADP from DnaK; ATP binding to DnaK triggers the release of the substrate protein, thus completing the reaction cycle. Several rounds of ATP-dependent interactions between DnaJ, DnaK and GrpE are required for fully efficient folding. Also involved, together with DnaK and GrpE, in the DNA replication of plasmids through activation of initiation proteins.</text>
</comment>
<evidence type="ECO:0000256" key="9">
    <source>
        <dbReference type="ARBA" id="ARBA00061004"/>
    </source>
</evidence>
<dbReference type="Gene3D" id="2.10.230.10">
    <property type="entry name" value="Heat shock protein DnaJ, cysteine-rich domain"/>
    <property type="match status" value="1"/>
</dbReference>
<dbReference type="PANTHER" id="PTHR43096">
    <property type="entry name" value="DNAJ HOMOLOG 1, MITOCHONDRIAL-RELATED"/>
    <property type="match status" value="1"/>
</dbReference>
<comment type="subcellular location">
    <subcellularLocation>
        <location evidence="11">Cytoplasm</location>
    </subcellularLocation>
</comment>
<dbReference type="OrthoDB" id="9779889at2"/>
<dbReference type="InterPro" id="IPR012724">
    <property type="entry name" value="DnaJ"/>
</dbReference>
<dbReference type="GO" id="GO:0008270">
    <property type="term" value="F:zinc ion binding"/>
    <property type="evidence" value="ECO:0007669"/>
    <property type="project" value="UniProtKB-UniRule"/>
</dbReference>
<organism evidence="15 16">
    <name type="scientific">Gimesia chilikensis</name>
    <dbReference type="NCBI Taxonomy" id="2605989"/>
    <lineage>
        <taxon>Bacteria</taxon>
        <taxon>Pseudomonadati</taxon>
        <taxon>Planctomycetota</taxon>
        <taxon>Planctomycetia</taxon>
        <taxon>Planctomycetales</taxon>
        <taxon>Planctomycetaceae</taxon>
        <taxon>Gimesia</taxon>
    </lineage>
</organism>
<dbReference type="SMART" id="SM00271">
    <property type="entry name" value="DnaJ"/>
    <property type="match status" value="1"/>
</dbReference>
<dbReference type="InterPro" id="IPR018253">
    <property type="entry name" value="DnaJ_domain_CS"/>
</dbReference>
<evidence type="ECO:0000313" key="15">
    <source>
        <dbReference type="EMBL" id="QDT23319.1"/>
    </source>
</evidence>
<feature type="binding site" evidence="11">
    <location>
        <position position="164"/>
    </location>
    <ligand>
        <name>Zn(2+)</name>
        <dbReference type="ChEBI" id="CHEBI:29105"/>
        <label>2</label>
    </ligand>
</feature>
<feature type="repeat" description="CXXCXGXG motif" evidence="11">
    <location>
        <begin position="200"/>
        <end position="207"/>
    </location>
</feature>
<dbReference type="InterPro" id="IPR036869">
    <property type="entry name" value="J_dom_sf"/>
</dbReference>
<dbReference type="SUPFAM" id="SSF49493">
    <property type="entry name" value="HSP40/DnaJ peptide-binding domain"/>
    <property type="match status" value="2"/>
</dbReference>
<keyword evidence="3 11" id="KW-0479">Metal-binding</keyword>
<gene>
    <name evidence="11 15" type="primary">dnaJ</name>
    <name evidence="15" type="ORF">HG66A1_51360</name>
</gene>
<protein>
    <recommendedName>
        <fullName evidence="10 11">Chaperone protein DnaJ</fullName>
    </recommendedName>
</protein>
<evidence type="ECO:0000256" key="11">
    <source>
        <dbReference type="HAMAP-Rule" id="MF_01152"/>
    </source>
</evidence>
<feature type="binding site" evidence="11">
    <location>
        <position position="200"/>
    </location>
    <ligand>
        <name>Zn(2+)</name>
        <dbReference type="ChEBI" id="CHEBI:29105"/>
        <label>1</label>
    </ligand>
</feature>
<comment type="domain">
    <text evidence="11">The J domain is necessary and sufficient to stimulate DnaK ATPase activity. Zinc center 1 plays an important role in the autonomous, DnaK-independent chaperone activity of DnaJ. Zinc center 2 is essential for interaction with DnaK and for DnaJ activity.</text>
</comment>
<keyword evidence="16" id="KW-1185">Reference proteome</keyword>
<dbReference type="Proteomes" id="UP000320421">
    <property type="component" value="Chromosome"/>
</dbReference>
<evidence type="ECO:0000256" key="1">
    <source>
        <dbReference type="ARBA" id="ARBA00022490"/>
    </source>
</evidence>
<dbReference type="SUPFAM" id="SSF46565">
    <property type="entry name" value="Chaperone J-domain"/>
    <property type="match status" value="1"/>
</dbReference>
<dbReference type="GO" id="GO:0042026">
    <property type="term" value="P:protein refolding"/>
    <property type="evidence" value="ECO:0007669"/>
    <property type="project" value="TreeGrafter"/>
</dbReference>
<evidence type="ECO:0000256" key="5">
    <source>
        <dbReference type="ARBA" id="ARBA00022771"/>
    </source>
</evidence>
<dbReference type="NCBIfam" id="TIGR02349">
    <property type="entry name" value="DnaJ_bact"/>
    <property type="match status" value="1"/>
</dbReference>
<dbReference type="InterPro" id="IPR036410">
    <property type="entry name" value="HSP_DnaJ_Cys-rich_dom_sf"/>
</dbReference>
<feature type="domain" description="J" evidence="13">
    <location>
        <begin position="6"/>
        <end position="71"/>
    </location>
</feature>
<evidence type="ECO:0000313" key="16">
    <source>
        <dbReference type="Proteomes" id="UP000320421"/>
    </source>
</evidence>
<dbReference type="FunFam" id="2.60.260.20:FF:000005">
    <property type="entry name" value="Chaperone protein dnaJ 1, mitochondrial"/>
    <property type="match status" value="1"/>
</dbReference>
<evidence type="ECO:0000256" key="8">
    <source>
        <dbReference type="ARBA" id="ARBA00023186"/>
    </source>
</evidence>
<dbReference type="PRINTS" id="PR00625">
    <property type="entry name" value="JDOMAIN"/>
</dbReference>
<feature type="repeat" description="CXXCXGXG motif" evidence="11">
    <location>
        <begin position="147"/>
        <end position="154"/>
    </location>
</feature>
<evidence type="ECO:0000256" key="3">
    <source>
        <dbReference type="ARBA" id="ARBA00022723"/>
    </source>
</evidence>
<dbReference type="GO" id="GO:0006260">
    <property type="term" value="P:DNA replication"/>
    <property type="evidence" value="ECO:0007669"/>
    <property type="project" value="UniProtKB-KW"/>
</dbReference>
<dbReference type="CDD" id="cd06257">
    <property type="entry name" value="DnaJ"/>
    <property type="match status" value="1"/>
</dbReference>
<dbReference type="EMBL" id="CP036266">
    <property type="protein sequence ID" value="QDT23319.1"/>
    <property type="molecule type" value="Genomic_DNA"/>
</dbReference>
<dbReference type="NCBIfam" id="NF008035">
    <property type="entry name" value="PRK10767.1"/>
    <property type="match status" value="1"/>
</dbReference>
<feature type="binding site" evidence="11">
    <location>
        <position position="189"/>
    </location>
    <ligand>
        <name>Zn(2+)</name>
        <dbReference type="ChEBI" id="CHEBI:29105"/>
        <label>2</label>
    </ligand>
</feature>
<dbReference type="HAMAP" id="MF_01152">
    <property type="entry name" value="DnaJ"/>
    <property type="match status" value="1"/>
</dbReference>
<dbReference type="InterPro" id="IPR002939">
    <property type="entry name" value="DnaJ_C"/>
</dbReference>
<dbReference type="GO" id="GO:0009408">
    <property type="term" value="P:response to heat"/>
    <property type="evidence" value="ECO:0007669"/>
    <property type="project" value="InterPro"/>
</dbReference>
<dbReference type="FunFam" id="2.10.230.10:FF:000002">
    <property type="entry name" value="Molecular chaperone DnaJ"/>
    <property type="match status" value="1"/>
</dbReference>
<keyword evidence="6 11" id="KW-0862">Zinc</keyword>
<dbReference type="RefSeq" id="WP_145190558.1">
    <property type="nucleotide sequence ID" value="NZ_CP036266.1"/>
</dbReference>
<dbReference type="GO" id="GO:0005524">
    <property type="term" value="F:ATP binding"/>
    <property type="evidence" value="ECO:0007669"/>
    <property type="project" value="InterPro"/>
</dbReference>
<dbReference type="CDD" id="cd10719">
    <property type="entry name" value="DnaJ_zf"/>
    <property type="match status" value="1"/>
</dbReference>
<dbReference type="PANTHER" id="PTHR43096:SF48">
    <property type="entry name" value="CHAPERONE PROTEIN DNAJ"/>
    <property type="match status" value="1"/>
</dbReference>
<feature type="domain" description="CR-type" evidence="14">
    <location>
        <begin position="134"/>
        <end position="212"/>
    </location>
</feature>
<proteinExistence type="inferred from homology"/>
<dbReference type="Pfam" id="PF01556">
    <property type="entry name" value="DnaJ_C"/>
    <property type="match status" value="1"/>
</dbReference>
<comment type="cofactor">
    <cofactor evidence="11">
        <name>Zn(2+)</name>
        <dbReference type="ChEBI" id="CHEBI:29105"/>
    </cofactor>
    <text evidence="11">Binds 2 Zn(2+) ions per monomer.</text>
</comment>
<feature type="binding site" evidence="11">
    <location>
        <position position="203"/>
    </location>
    <ligand>
        <name>Zn(2+)</name>
        <dbReference type="ChEBI" id="CHEBI:29105"/>
        <label>1</label>
    </ligand>
</feature>
<dbReference type="CDD" id="cd10747">
    <property type="entry name" value="DnaJ_C"/>
    <property type="match status" value="1"/>
</dbReference>
<feature type="binding site" evidence="11">
    <location>
        <position position="147"/>
    </location>
    <ligand>
        <name>Zn(2+)</name>
        <dbReference type="ChEBI" id="CHEBI:29105"/>
        <label>1</label>
    </ligand>
</feature>
<feature type="binding site" evidence="11">
    <location>
        <position position="150"/>
    </location>
    <ligand>
        <name>Zn(2+)</name>
        <dbReference type="ChEBI" id="CHEBI:29105"/>
        <label>1</label>
    </ligand>
</feature>
<keyword evidence="5 11" id="KW-0863">Zinc-finger</keyword>
<feature type="binding site" evidence="11">
    <location>
        <position position="167"/>
    </location>
    <ligand>
        <name>Zn(2+)</name>
        <dbReference type="ChEBI" id="CHEBI:29105"/>
        <label>2</label>
    </ligand>
</feature>
<feature type="binding site" evidence="11">
    <location>
        <position position="186"/>
    </location>
    <ligand>
        <name>Zn(2+)</name>
        <dbReference type="ChEBI" id="CHEBI:29105"/>
        <label>2</label>
    </ligand>
</feature>
<keyword evidence="2 11" id="KW-0235">DNA replication</keyword>
<comment type="subunit">
    <text evidence="11">Homodimer.</text>
</comment>
<accession>A0A517PVD6</accession>
<reference evidence="15 16" key="1">
    <citation type="submission" date="2019-02" db="EMBL/GenBank/DDBJ databases">
        <title>Deep-cultivation of Planctomycetes and their phenomic and genomic characterization uncovers novel biology.</title>
        <authorList>
            <person name="Wiegand S."/>
            <person name="Jogler M."/>
            <person name="Boedeker C."/>
            <person name="Pinto D."/>
            <person name="Vollmers J."/>
            <person name="Rivas-Marin E."/>
            <person name="Kohn T."/>
            <person name="Peeters S.H."/>
            <person name="Heuer A."/>
            <person name="Rast P."/>
            <person name="Oberbeckmann S."/>
            <person name="Bunk B."/>
            <person name="Jeske O."/>
            <person name="Meyerdierks A."/>
            <person name="Storesund J.E."/>
            <person name="Kallscheuer N."/>
            <person name="Luecker S."/>
            <person name="Lage O.M."/>
            <person name="Pohl T."/>
            <person name="Merkel B.J."/>
            <person name="Hornburger P."/>
            <person name="Mueller R.-W."/>
            <person name="Bruemmer F."/>
            <person name="Labrenz M."/>
            <person name="Spormann A.M."/>
            <person name="Op den Camp H."/>
            <person name="Overmann J."/>
            <person name="Amann R."/>
            <person name="Jetten M.S.M."/>
            <person name="Mascher T."/>
            <person name="Medema M.H."/>
            <person name="Devos D.P."/>
            <person name="Kaster A.-K."/>
            <person name="Ovreas L."/>
            <person name="Rohde M."/>
            <person name="Galperin M.Y."/>
            <person name="Jogler C."/>
        </authorList>
    </citation>
    <scope>NUCLEOTIDE SEQUENCE [LARGE SCALE GENOMIC DNA]</scope>
    <source>
        <strain evidence="15 16">HG66A1</strain>
    </source>
</reference>
<dbReference type="SUPFAM" id="SSF57938">
    <property type="entry name" value="DnaJ/Hsp40 cysteine-rich domain"/>
    <property type="match status" value="1"/>
</dbReference>
<dbReference type="InterPro" id="IPR001623">
    <property type="entry name" value="DnaJ_domain"/>
</dbReference>
<dbReference type="Gene3D" id="1.10.287.110">
    <property type="entry name" value="DnaJ domain"/>
    <property type="match status" value="1"/>
</dbReference>
<feature type="repeat" description="CXXCXGXG motif" evidence="11">
    <location>
        <begin position="186"/>
        <end position="193"/>
    </location>
</feature>
<dbReference type="InterPro" id="IPR008971">
    <property type="entry name" value="HSP40/DnaJ_pept-bd"/>
</dbReference>
<dbReference type="Pfam" id="PF00684">
    <property type="entry name" value="DnaJ_CXXCXGXG"/>
    <property type="match status" value="1"/>
</dbReference>
<dbReference type="GO" id="GO:0031072">
    <property type="term" value="F:heat shock protein binding"/>
    <property type="evidence" value="ECO:0007669"/>
    <property type="project" value="InterPro"/>
</dbReference>
<dbReference type="Gene3D" id="2.60.260.20">
    <property type="entry name" value="Urease metallochaperone UreE, N-terminal domain"/>
    <property type="match status" value="2"/>
</dbReference>
<dbReference type="PROSITE" id="PS00636">
    <property type="entry name" value="DNAJ_1"/>
    <property type="match status" value="1"/>
</dbReference>
<evidence type="ECO:0000256" key="2">
    <source>
        <dbReference type="ARBA" id="ARBA00022705"/>
    </source>
</evidence>
<feature type="repeat" description="CXXCXGXG motif" evidence="11">
    <location>
        <begin position="164"/>
        <end position="171"/>
    </location>
</feature>
<dbReference type="GO" id="GO:0005737">
    <property type="term" value="C:cytoplasm"/>
    <property type="evidence" value="ECO:0007669"/>
    <property type="project" value="UniProtKB-SubCell"/>
</dbReference>
<dbReference type="PROSITE" id="PS51188">
    <property type="entry name" value="ZF_CR"/>
    <property type="match status" value="1"/>
</dbReference>
<dbReference type="GO" id="GO:0051082">
    <property type="term" value="F:unfolded protein binding"/>
    <property type="evidence" value="ECO:0007669"/>
    <property type="project" value="UniProtKB-UniRule"/>
</dbReference>
<keyword evidence="4 11" id="KW-0677">Repeat</keyword>
<sequence length="378" mass="41863">MATKRDYYEVLGVSRDVTTVEIKKAYKKMALANHPDRNPGDEEAIKRFKEAAEAFEVLGDDQKRAHYDRYGHAADFGAGGGHQFHDVSDIFSAFGDLFEGFGFRGGSTRGGNRPRQGESLRTKIEIDLLEAASGCEREIQIMRQEPCETCHGSGAKPGTDPQECDYCGGAGQVVQSQGFFRVQTTCPRCRGAGQVIVEKCSDCRGDGRIAKEITLDIKVPPGIDNGMQLCLRGEGNPGQNGGPRGDLYVVVSVDEHPLFRRQEQELSCHVPITYTQAVLGAEIEIPTLEGRHELKIKAGTQPGEVYRLKGLGMPNPHGGRRGDLHVIVQIDVPRKISEREEELLRELAEIEHSEVSKHRSPSRVSFFDKLKEYFTHAE</sequence>
<evidence type="ECO:0000256" key="12">
    <source>
        <dbReference type="PROSITE-ProRule" id="PRU00546"/>
    </source>
</evidence>
<comment type="similarity">
    <text evidence="9 11">Belongs to the DnaJ family.</text>
</comment>
<name>A0A517PVD6_9PLAN</name>
<keyword evidence="1 11" id="KW-0963">Cytoplasm</keyword>
<evidence type="ECO:0000259" key="14">
    <source>
        <dbReference type="PROSITE" id="PS51188"/>
    </source>
</evidence>
<evidence type="ECO:0000256" key="6">
    <source>
        <dbReference type="ARBA" id="ARBA00022833"/>
    </source>
</evidence>
<dbReference type="PROSITE" id="PS50076">
    <property type="entry name" value="DNAJ_2"/>
    <property type="match status" value="1"/>
</dbReference>
<dbReference type="Pfam" id="PF00226">
    <property type="entry name" value="DnaJ"/>
    <property type="match status" value="1"/>
</dbReference>
<evidence type="ECO:0000256" key="10">
    <source>
        <dbReference type="ARBA" id="ARBA00067609"/>
    </source>
</evidence>
<keyword evidence="7 11" id="KW-0346">Stress response</keyword>
<dbReference type="InterPro" id="IPR001305">
    <property type="entry name" value="HSP_DnaJ_Cys-rich_dom"/>
</dbReference>
<evidence type="ECO:0000256" key="4">
    <source>
        <dbReference type="ARBA" id="ARBA00022737"/>
    </source>
</evidence>